<keyword evidence="1" id="KW-0472">Membrane</keyword>
<name>A0A8S1ZIC7_ARAAE</name>
<dbReference type="PANTHER" id="PTHR34115:SF13">
    <property type="entry name" value="RPB1A"/>
    <property type="match status" value="1"/>
</dbReference>
<evidence type="ECO:0000313" key="3">
    <source>
        <dbReference type="Proteomes" id="UP000682877"/>
    </source>
</evidence>
<evidence type="ECO:0000256" key="1">
    <source>
        <dbReference type="SAM" id="Phobius"/>
    </source>
</evidence>
<accession>A0A8S1ZIC7</accession>
<reference evidence="2" key="1">
    <citation type="submission" date="2021-01" db="EMBL/GenBank/DDBJ databases">
        <authorList>
            <person name="Bezrukov I."/>
        </authorList>
    </citation>
    <scope>NUCLEOTIDE SEQUENCE</scope>
</reference>
<dbReference type="InterPro" id="IPR053258">
    <property type="entry name" value="Ca-permeable_cation_channel"/>
</dbReference>
<evidence type="ECO:0000313" key="2">
    <source>
        <dbReference type="EMBL" id="CAE5958997.1"/>
    </source>
</evidence>
<organism evidence="2 3">
    <name type="scientific">Arabidopsis arenosa</name>
    <name type="common">Sand rock-cress</name>
    <name type="synonym">Cardaminopsis arenosa</name>
    <dbReference type="NCBI Taxonomy" id="38785"/>
    <lineage>
        <taxon>Eukaryota</taxon>
        <taxon>Viridiplantae</taxon>
        <taxon>Streptophyta</taxon>
        <taxon>Embryophyta</taxon>
        <taxon>Tracheophyta</taxon>
        <taxon>Spermatophyta</taxon>
        <taxon>Magnoliopsida</taxon>
        <taxon>eudicotyledons</taxon>
        <taxon>Gunneridae</taxon>
        <taxon>Pentapetalae</taxon>
        <taxon>rosids</taxon>
        <taxon>malvids</taxon>
        <taxon>Brassicales</taxon>
        <taxon>Brassicaceae</taxon>
        <taxon>Camelineae</taxon>
        <taxon>Arabidopsis</taxon>
    </lineage>
</organism>
<keyword evidence="1" id="KW-1133">Transmembrane helix</keyword>
<keyword evidence="3" id="KW-1185">Reference proteome</keyword>
<proteinExistence type="predicted"/>
<feature type="transmembrane region" description="Helical" evidence="1">
    <location>
        <begin position="99"/>
        <end position="119"/>
    </location>
</feature>
<feature type="transmembrane region" description="Helical" evidence="1">
    <location>
        <begin position="125"/>
        <end position="143"/>
    </location>
</feature>
<dbReference type="PANTHER" id="PTHR34115">
    <property type="entry name" value="PROTEIN, PUTATIVE-RELATED"/>
    <property type="match status" value="1"/>
</dbReference>
<keyword evidence="1" id="KW-0812">Transmembrane</keyword>
<sequence>MSSSGTQSPISNSGDKNTDEEAVYSSAVHNLITVINGGAIGLLQIKENSSASINAADRQATIISFCVFILIYAVLRVTEVKLKRNQATIHHFVGHISHLFGALAALMLISIVSPIFTLIVAPLWLVWFLVVMYFFLVEVICMVKIKHPDPGDANPTYQISQV</sequence>
<protein>
    <submittedName>
        <fullName evidence="2">Uncharacterized protein</fullName>
    </submittedName>
</protein>
<dbReference type="Proteomes" id="UP000682877">
    <property type="component" value="Chromosome 1"/>
</dbReference>
<gene>
    <name evidence="2" type="ORF">AARE701A_LOCUS2558</name>
</gene>
<feature type="transmembrane region" description="Helical" evidence="1">
    <location>
        <begin position="60"/>
        <end position="78"/>
    </location>
</feature>
<dbReference type="AlphaFoldDB" id="A0A8S1ZIC7"/>
<dbReference type="EMBL" id="LR999451">
    <property type="protein sequence ID" value="CAE5958997.1"/>
    <property type="molecule type" value="Genomic_DNA"/>
</dbReference>